<accession>A0A0E9RMJ6</accession>
<proteinExistence type="predicted"/>
<protein>
    <submittedName>
        <fullName evidence="1">Uncharacterized protein</fullName>
    </submittedName>
</protein>
<organism evidence="1">
    <name type="scientific">Anguilla anguilla</name>
    <name type="common">European freshwater eel</name>
    <name type="synonym">Muraena anguilla</name>
    <dbReference type="NCBI Taxonomy" id="7936"/>
    <lineage>
        <taxon>Eukaryota</taxon>
        <taxon>Metazoa</taxon>
        <taxon>Chordata</taxon>
        <taxon>Craniata</taxon>
        <taxon>Vertebrata</taxon>
        <taxon>Euteleostomi</taxon>
        <taxon>Actinopterygii</taxon>
        <taxon>Neopterygii</taxon>
        <taxon>Teleostei</taxon>
        <taxon>Anguilliformes</taxon>
        <taxon>Anguillidae</taxon>
        <taxon>Anguilla</taxon>
    </lineage>
</organism>
<reference evidence="1" key="2">
    <citation type="journal article" date="2015" name="Fish Shellfish Immunol.">
        <title>Early steps in the European eel (Anguilla anguilla)-Vibrio vulnificus interaction in the gills: Role of the RtxA13 toxin.</title>
        <authorList>
            <person name="Callol A."/>
            <person name="Pajuelo D."/>
            <person name="Ebbesson L."/>
            <person name="Teles M."/>
            <person name="MacKenzie S."/>
            <person name="Amaro C."/>
        </authorList>
    </citation>
    <scope>NUCLEOTIDE SEQUENCE</scope>
</reference>
<evidence type="ECO:0000313" key="1">
    <source>
        <dbReference type="EMBL" id="JAH30047.1"/>
    </source>
</evidence>
<sequence>MPLRLVVYPYITKEY</sequence>
<name>A0A0E9RMJ6_ANGAN</name>
<dbReference type="EMBL" id="GBXM01078530">
    <property type="protein sequence ID" value="JAH30047.1"/>
    <property type="molecule type" value="Transcribed_RNA"/>
</dbReference>
<reference evidence="1" key="1">
    <citation type="submission" date="2014-11" db="EMBL/GenBank/DDBJ databases">
        <authorList>
            <person name="Amaro Gonzalez C."/>
        </authorList>
    </citation>
    <scope>NUCLEOTIDE SEQUENCE</scope>
</reference>